<comment type="caution">
    <text evidence="3">The sequence shown here is derived from an EMBL/GenBank/DDBJ whole genome shotgun (WGS) entry which is preliminary data.</text>
</comment>
<proteinExistence type="predicted"/>
<name>A0ABW5IGX4_9BACT</name>
<evidence type="ECO:0000313" key="3">
    <source>
        <dbReference type="EMBL" id="MFD2512872.1"/>
    </source>
</evidence>
<keyword evidence="4" id="KW-1185">Reference proteome</keyword>
<keyword evidence="1" id="KW-0092">Biotin</keyword>
<evidence type="ECO:0000313" key="4">
    <source>
        <dbReference type="Proteomes" id="UP001597544"/>
    </source>
</evidence>
<dbReference type="InterPro" id="IPR050709">
    <property type="entry name" value="Biotin_Carboxyl_Carrier/Decarb"/>
</dbReference>
<organism evidence="3 4">
    <name type="scientific">Pontibacter locisalis</name>
    <dbReference type="NCBI Taxonomy" id="1719035"/>
    <lineage>
        <taxon>Bacteria</taxon>
        <taxon>Pseudomonadati</taxon>
        <taxon>Bacteroidota</taxon>
        <taxon>Cytophagia</taxon>
        <taxon>Cytophagales</taxon>
        <taxon>Hymenobacteraceae</taxon>
        <taxon>Pontibacter</taxon>
    </lineage>
</organism>
<evidence type="ECO:0000259" key="2">
    <source>
        <dbReference type="PROSITE" id="PS50968"/>
    </source>
</evidence>
<dbReference type="RefSeq" id="WP_377503332.1">
    <property type="nucleotide sequence ID" value="NZ_JBHULU010000004.1"/>
</dbReference>
<dbReference type="Gene3D" id="2.40.50.100">
    <property type="match status" value="1"/>
</dbReference>
<dbReference type="InterPro" id="IPR001882">
    <property type="entry name" value="Biotin_BS"/>
</dbReference>
<dbReference type="InterPro" id="IPR011053">
    <property type="entry name" value="Single_hybrid_motif"/>
</dbReference>
<dbReference type="SUPFAM" id="SSF51230">
    <property type="entry name" value="Single hybrid motif"/>
    <property type="match status" value="1"/>
</dbReference>
<dbReference type="Pfam" id="PF00364">
    <property type="entry name" value="Biotin_lipoyl"/>
    <property type="match status" value="1"/>
</dbReference>
<dbReference type="PROSITE" id="PS50968">
    <property type="entry name" value="BIOTINYL_LIPOYL"/>
    <property type="match status" value="1"/>
</dbReference>
<reference evidence="4" key="1">
    <citation type="journal article" date="2019" name="Int. J. Syst. Evol. Microbiol.">
        <title>The Global Catalogue of Microorganisms (GCM) 10K type strain sequencing project: providing services to taxonomists for standard genome sequencing and annotation.</title>
        <authorList>
            <consortium name="The Broad Institute Genomics Platform"/>
            <consortium name="The Broad Institute Genome Sequencing Center for Infectious Disease"/>
            <person name="Wu L."/>
            <person name="Ma J."/>
        </authorList>
    </citation>
    <scope>NUCLEOTIDE SEQUENCE [LARGE SCALE GENOMIC DNA]</scope>
    <source>
        <strain evidence="4">KCTC 42498</strain>
    </source>
</reference>
<dbReference type="PROSITE" id="PS00188">
    <property type="entry name" value="BIOTIN"/>
    <property type="match status" value="1"/>
</dbReference>
<dbReference type="PANTHER" id="PTHR45266">
    <property type="entry name" value="OXALOACETATE DECARBOXYLASE ALPHA CHAIN"/>
    <property type="match status" value="1"/>
</dbReference>
<feature type="domain" description="Lipoyl-binding" evidence="2">
    <location>
        <begin position="84"/>
        <end position="165"/>
    </location>
</feature>
<evidence type="ECO:0000256" key="1">
    <source>
        <dbReference type="ARBA" id="ARBA00023267"/>
    </source>
</evidence>
<dbReference type="CDD" id="cd06850">
    <property type="entry name" value="biotinyl_domain"/>
    <property type="match status" value="1"/>
</dbReference>
<dbReference type="Proteomes" id="UP001597544">
    <property type="component" value="Unassembled WGS sequence"/>
</dbReference>
<dbReference type="EMBL" id="JBHULU010000004">
    <property type="protein sequence ID" value="MFD2512872.1"/>
    <property type="molecule type" value="Genomic_DNA"/>
</dbReference>
<sequence length="165" mass="18625">MLQIKTANDKTWQVDIQKETIILNGTPFNWDIQPISSNTFHIIKDNKSFTAELVQADYQSKTFTFKINGVKQTVSVKDRFDILLDQLGMSDANTQKVNDVKAPMPGLILEIKVQPGQEVKKGDPILILEAMKMENILKSPGDGVVKEIKVQARQNVEKNQVLILF</sequence>
<gene>
    <name evidence="3" type="ORF">ACFSRY_03275</name>
</gene>
<protein>
    <submittedName>
        <fullName evidence="3">Acetyl-CoA carboxylase biotin carboxyl carrier protein subunit</fullName>
    </submittedName>
</protein>
<dbReference type="InterPro" id="IPR000089">
    <property type="entry name" value="Biotin_lipoyl"/>
</dbReference>
<dbReference type="PANTHER" id="PTHR45266:SF3">
    <property type="entry name" value="OXALOACETATE DECARBOXYLASE ALPHA CHAIN"/>
    <property type="match status" value="1"/>
</dbReference>
<accession>A0ABW5IGX4</accession>